<proteinExistence type="predicted"/>
<sequence length="104" mass="12023">MEKYDIVISIISIDETLRPRHIQKMLDHLNPDCEIIPFEIHENNVSAYGYANIEGMDGEGGLESLSDFLGPMLEDWIYDEPEEELILPDGKKLYVFCDYKTILI</sequence>
<accession>F0T1H9</accession>
<dbReference type="STRING" id="645991.Sgly_2027"/>
<dbReference type="eggNOG" id="ENOG502ZFUC">
    <property type="taxonomic scope" value="Bacteria"/>
</dbReference>
<dbReference type="RefSeq" id="WP_013625187.1">
    <property type="nucleotide sequence ID" value="NC_015172.1"/>
</dbReference>
<dbReference type="KEGG" id="sgy:Sgly_2027"/>
<dbReference type="AlphaFoldDB" id="F0T1H9"/>
<reference evidence="1 2" key="1">
    <citation type="journal article" date="2011" name="Stand. Genomic Sci.">
        <title>Complete genome sequence of Syntrophobotulus glycolicus type strain (FlGlyR).</title>
        <authorList>
            <person name="Han C."/>
            <person name="Mwirichia R."/>
            <person name="Chertkov O."/>
            <person name="Held B."/>
            <person name="Lapidus A."/>
            <person name="Nolan M."/>
            <person name="Lucas S."/>
            <person name="Hammon N."/>
            <person name="Deshpande S."/>
            <person name="Cheng J.F."/>
            <person name="Tapia R."/>
            <person name="Goodwin L."/>
            <person name="Pitluck S."/>
            <person name="Huntemann M."/>
            <person name="Liolios K."/>
            <person name="Ivanova N."/>
            <person name="Pagani I."/>
            <person name="Mavromatis K."/>
            <person name="Ovchinikova G."/>
            <person name="Pati A."/>
            <person name="Chen A."/>
            <person name="Palaniappan K."/>
            <person name="Land M."/>
            <person name="Hauser L."/>
            <person name="Brambilla E.M."/>
            <person name="Rohde M."/>
            <person name="Spring S."/>
            <person name="Sikorski J."/>
            <person name="Goker M."/>
            <person name="Woyke T."/>
            <person name="Bristow J."/>
            <person name="Eisen J.A."/>
            <person name="Markowitz V."/>
            <person name="Hugenholtz P."/>
            <person name="Kyrpides N.C."/>
            <person name="Klenk H.P."/>
            <person name="Detter J.C."/>
        </authorList>
    </citation>
    <scope>NUCLEOTIDE SEQUENCE [LARGE SCALE GENOMIC DNA]</scope>
    <source>
        <strain evidence="2">DSM 8271 / FlGlyR</strain>
    </source>
</reference>
<dbReference type="OrthoDB" id="1809142at2"/>
<protein>
    <submittedName>
        <fullName evidence="1">Uncharacterized protein</fullName>
    </submittedName>
</protein>
<evidence type="ECO:0000313" key="1">
    <source>
        <dbReference type="EMBL" id="ADY56320.1"/>
    </source>
</evidence>
<dbReference type="HOGENOM" id="CLU_2248765_0_0_9"/>
<name>F0T1H9_SYNGF</name>
<keyword evidence="2" id="KW-1185">Reference proteome</keyword>
<dbReference type="EMBL" id="CP002547">
    <property type="protein sequence ID" value="ADY56320.1"/>
    <property type="molecule type" value="Genomic_DNA"/>
</dbReference>
<reference evidence="2" key="2">
    <citation type="submission" date="2011-02" db="EMBL/GenBank/DDBJ databases">
        <title>The complete genome of Syntrophobotulus glycolicus DSM 8271.</title>
        <authorList>
            <person name="Lucas S."/>
            <person name="Copeland A."/>
            <person name="Lapidus A."/>
            <person name="Bruce D."/>
            <person name="Goodwin L."/>
            <person name="Pitluck S."/>
            <person name="Kyrpides N."/>
            <person name="Mavromatis K."/>
            <person name="Pagani I."/>
            <person name="Ivanova N."/>
            <person name="Mikhailova N."/>
            <person name="Chertkov O."/>
            <person name="Held B."/>
            <person name="Detter J.C."/>
            <person name="Tapia R."/>
            <person name="Han C."/>
            <person name="Land M."/>
            <person name="Hauser L."/>
            <person name="Markowitz V."/>
            <person name="Cheng J.-F."/>
            <person name="Hugenholtz P."/>
            <person name="Woyke T."/>
            <person name="Wu D."/>
            <person name="Spring S."/>
            <person name="Schroeder M."/>
            <person name="Brambilla E."/>
            <person name="Klenk H.-P."/>
            <person name="Eisen J.A."/>
        </authorList>
    </citation>
    <scope>NUCLEOTIDE SEQUENCE [LARGE SCALE GENOMIC DNA]</scope>
    <source>
        <strain evidence="2">DSM 8271 / FlGlyR</strain>
    </source>
</reference>
<dbReference type="Proteomes" id="UP000007488">
    <property type="component" value="Chromosome"/>
</dbReference>
<evidence type="ECO:0000313" key="2">
    <source>
        <dbReference type="Proteomes" id="UP000007488"/>
    </source>
</evidence>
<organism evidence="1 2">
    <name type="scientific">Syntrophobotulus glycolicus (strain DSM 8271 / FlGlyR)</name>
    <dbReference type="NCBI Taxonomy" id="645991"/>
    <lineage>
        <taxon>Bacteria</taxon>
        <taxon>Bacillati</taxon>
        <taxon>Bacillota</taxon>
        <taxon>Clostridia</taxon>
        <taxon>Eubacteriales</taxon>
        <taxon>Desulfitobacteriaceae</taxon>
        <taxon>Syntrophobotulus</taxon>
    </lineage>
</organism>
<gene>
    <name evidence="1" type="ordered locus">Sgly_2027</name>
</gene>